<feature type="transmembrane region" description="Helical" evidence="2">
    <location>
        <begin position="256"/>
        <end position="276"/>
    </location>
</feature>
<sequence>MELLTRPERPPGDEPVSDPGPGTVTPAKRARVLLAAALGPLVTGYAVVATLLALVTLTAERATFSAAGALLAAGPGWLAAHQVRLDLGGHPLGVLPLLPTIGVVLLTARAASRAARRLGCRSARRAVPVIATIAGAHATFGLLVALLSLGAPVSANPFTAFVVPGLFAGLSATVGVVRRCGLPDVVRGRLDPLAVRGLRAGALGLAALVLGGALVFALATVLSVSTVDKLFGTGAGSGFGLLLLSLLYLPNAVVAALSFMTGPGFSVGTATSGIFGSSGGPVPGVPLLGGFPEHPASWWPVLLVLPALAGALVGWSVRRIDEDPAARVRTVAVAGAVVGFGCVVLGTLAGGRLADGPFDPVSIPVGVASIVAFCWIVIPGGFVTFFAGPHAPARPPAELAEELPETAETADDSDEAADIGDTADTADAGEEASEEDGDEGEDLDAEAEDVDGDGANGPFAPFEGPLPDSLEVGDDENGDDEGRDDGAGAGAAVEYDAEYDEEFDAEADAELGLELPEDVAPDQPVDESAPRPERPGPVTESTEGSGDDAPAGPDR</sequence>
<keyword evidence="4" id="KW-1185">Reference proteome</keyword>
<feature type="compositionally biased region" description="Acidic residues" evidence="1">
    <location>
        <begin position="471"/>
        <end position="483"/>
    </location>
</feature>
<evidence type="ECO:0000256" key="2">
    <source>
        <dbReference type="SAM" id="Phobius"/>
    </source>
</evidence>
<feature type="compositionally biased region" description="Acidic residues" evidence="1">
    <location>
        <begin position="495"/>
        <end position="520"/>
    </location>
</feature>
<feature type="region of interest" description="Disordered" evidence="1">
    <location>
        <begin position="1"/>
        <end position="24"/>
    </location>
</feature>
<reference evidence="4" key="1">
    <citation type="journal article" date="2019" name="Int. J. Syst. Evol. Microbiol.">
        <title>The Global Catalogue of Microorganisms (GCM) 10K type strain sequencing project: providing services to taxonomists for standard genome sequencing and annotation.</title>
        <authorList>
            <consortium name="The Broad Institute Genomics Platform"/>
            <consortium name="The Broad Institute Genome Sequencing Center for Infectious Disease"/>
            <person name="Wu L."/>
            <person name="Ma J."/>
        </authorList>
    </citation>
    <scope>NUCLEOTIDE SEQUENCE [LARGE SCALE GENOMIC DNA]</scope>
    <source>
        <strain evidence="4">CGMCC 4.7643</strain>
    </source>
</reference>
<dbReference type="EMBL" id="JBHUKU010000006">
    <property type="protein sequence ID" value="MFD2459558.1"/>
    <property type="molecule type" value="Genomic_DNA"/>
</dbReference>
<gene>
    <name evidence="3" type="ORF">ACFSYJ_13175</name>
</gene>
<feature type="transmembrane region" description="Helical" evidence="2">
    <location>
        <begin position="92"/>
        <end position="108"/>
    </location>
</feature>
<evidence type="ECO:0000313" key="4">
    <source>
        <dbReference type="Proteomes" id="UP001597419"/>
    </source>
</evidence>
<evidence type="ECO:0000256" key="1">
    <source>
        <dbReference type="SAM" id="MobiDB-lite"/>
    </source>
</evidence>
<feature type="transmembrane region" description="Helical" evidence="2">
    <location>
        <begin position="198"/>
        <end position="224"/>
    </location>
</feature>
<proteinExistence type="predicted"/>
<feature type="region of interest" description="Disordered" evidence="1">
    <location>
        <begin position="394"/>
        <end position="555"/>
    </location>
</feature>
<feature type="transmembrane region" description="Helical" evidence="2">
    <location>
        <begin position="157"/>
        <end position="177"/>
    </location>
</feature>
<feature type="transmembrane region" description="Helical" evidence="2">
    <location>
        <begin position="129"/>
        <end position="151"/>
    </location>
</feature>
<evidence type="ECO:0000313" key="3">
    <source>
        <dbReference type="EMBL" id="MFD2459558.1"/>
    </source>
</evidence>
<feature type="compositionally biased region" description="Basic and acidic residues" evidence="1">
    <location>
        <begin position="1"/>
        <end position="12"/>
    </location>
</feature>
<dbReference type="Proteomes" id="UP001597419">
    <property type="component" value="Unassembled WGS sequence"/>
</dbReference>
<keyword evidence="2" id="KW-1133">Transmembrane helix</keyword>
<feature type="transmembrane region" description="Helical" evidence="2">
    <location>
        <begin position="230"/>
        <end position="249"/>
    </location>
</feature>
<name>A0ABW5GEM6_9PSEU</name>
<protein>
    <submittedName>
        <fullName evidence="3">DUF6350 family protein</fullName>
    </submittedName>
</protein>
<keyword evidence="2" id="KW-0472">Membrane</keyword>
<feature type="transmembrane region" description="Helical" evidence="2">
    <location>
        <begin position="329"/>
        <end position="349"/>
    </location>
</feature>
<feature type="transmembrane region" description="Helical" evidence="2">
    <location>
        <begin position="296"/>
        <end position="317"/>
    </location>
</feature>
<comment type="caution">
    <text evidence="3">The sequence shown here is derived from an EMBL/GenBank/DDBJ whole genome shotgun (WGS) entry which is preliminary data.</text>
</comment>
<dbReference type="RefSeq" id="WP_345396969.1">
    <property type="nucleotide sequence ID" value="NZ_BAABHG010000008.1"/>
</dbReference>
<feature type="compositionally biased region" description="Acidic residues" evidence="1">
    <location>
        <begin position="427"/>
        <end position="452"/>
    </location>
</feature>
<feature type="transmembrane region" description="Helical" evidence="2">
    <location>
        <begin position="32"/>
        <end position="55"/>
    </location>
</feature>
<accession>A0ABW5GEM6</accession>
<feature type="compositionally biased region" description="Acidic residues" evidence="1">
    <location>
        <begin position="399"/>
        <end position="418"/>
    </location>
</feature>
<keyword evidence="2" id="KW-0812">Transmembrane</keyword>
<dbReference type="InterPro" id="IPR045931">
    <property type="entry name" value="DUF6350"/>
</dbReference>
<feature type="transmembrane region" description="Helical" evidence="2">
    <location>
        <begin position="361"/>
        <end position="387"/>
    </location>
</feature>
<organism evidence="3 4">
    <name type="scientific">Amycolatopsis samaneae</name>
    <dbReference type="NCBI Taxonomy" id="664691"/>
    <lineage>
        <taxon>Bacteria</taxon>
        <taxon>Bacillati</taxon>
        <taxon>Actinomycetota</taxon>
        <taxon>Actinomycetes</taxon>
        <taxon>Pseudonocardiales</taxon>
        <taxon>Pseudonocardiaceae</taxon>
        <taxon>Amycolatopsis</taxon>
    </lineage>
</organism>
<dbReference type="Pfam" id="PF19877">
    <property type="entry name" value="DUF6350"/>
    <property type="match status" value="1"/>
</dbReference>